<evidence type="ECO:0000256" key="1">
    <source>
        <dbReference type="SAM" id="MobiDB-lite"/>
    </source>
</evidence>
<comment type="caution">
    <text evidence="2">The sequence shown here is derived from an EMBL/GenBank/DDBJ whole genome shotgun (WGS) entry which is preliminary data.</text>
</comment>
<protein>
    <submittedName>
        <fullName evidence="2">Uncharacterized protein</fullName>
    </submittedName>
</protein>
<feature type="region of interest" description="Disordered" evidence="1">
    <location>
        <begin position="1"/>
        <end position="104"/>
    </location>
</feature>
<name>A0A8T2TRG9_CERRI</name>
<gene>
    <name evidence="2" type="ORF">KP509_12G086300</name>
</gene>
<reference evidence="2" key="1">
    <citation type="submission" date="2021-08" db="EMBL/GenBank/DDBJ databases">
        <title>WGS assembly of Ceratopteris richardii.</title>
        <authorList>
            <person name="Marchant D.B."/>
            <person name="Chen G."/>
            <person name="Jenkins J."/>
            <person name="Shu S."/>
            <person name="Leebens-Mack J."/>
            <person name="Grimwood J."/>
            <person name="Schmutz J."/>
            <person name="Soltis P."/>
            <person name="Soltis D."/>
            <person name="Chen Z.-H."/>
        </authorList>
    </citation>
    <scope>NUCLEOTIDE SEQUENCE</scope>
    <source>
        <strain evidence="2">Whitten #5841</strain>
        <tissue evidence="2">Leaf</tissue>
    </source>
</reference>
<evidence type="ECO:0000313" key="2">
    <source>
        <dbReference type="EMBL" id="KAH7424025.1"/>
    </source>
</evidence>
<organism evidence="2 3">
    <name type="scientific">Ceratopteris richardii</name>
    <name type="common">Triangle waterfern</name>
    <dbReference type="NCBI Taxonomy" id="49495"/>
    <lineage>
        <taxon>Eukaryota</taxon>
        <taxon>Viridiplantae</taxon>
        <taxon>Streptophyta</taxon>
        <taxon>Embryophyta</taxon>
        <taxon>Tracheophyta</taxon>
        <taxon>Polypodiopsida</taxon>
        <taxon>Polypodiidae</taxon>
        <taxon>Polypodiales</taxon>
        <taxon>Pteridineae</taxon>
        <taxon>Pteridaceae</taxon>
        <taxon>Parkerioideae</taxon>
        <taxon>Ceratopteris</taxon>
    </lineage>
</organism>
<feature type="compositionally biased region" description="Gly residues" evidence="1">
    <location>
        <begin position="1"/>
        <end position="16"/>
    </location>
</feature>
<feature type="compositionally biased region" description="Basic and acidic residues" evidence="1">
    <location>
        <begin position="51"/>
        <end position="68"/>
    </location>
</feature>
<feature type="non-terminal residue" evidence="2">
    <location>
        <position position="1"/>
    </location>
</feature>
<evidence type="ECO:0000313" key="3">
    <source>
        <dbReference type="Proteomes" id="UP000825935"/>
    </source>
</evidence>
<accession>A0A8T2TRG9</accession>
<feature type="compositionally biased region" description="Basic and acidic residues" evidence="1">
    <location>
        <begin position="31"/>
        <end position="41"/>
    </location>
</feature>
<dbReference type="AlphaFoldDB" id="A0A8T2TRG9"/>
<sequence length="121" mass="12812">EGEGGRVGLRGGGWGERGSRGRVGLRGGGRRRGEEGVERGRVGLRGGGWGARREVGGRRVEEREREVGEQPGEGGVERGRVGMRGGARVGLSGDEGGGRKGGVERGWRGLGLGVEWRRRWG</sequence>
<keyword evidence="3" id="KW-1185">Reference proteome</keyword>
<dbReference type="Proteomes" id="UP000825935">
    <property type="component" value="Chromosome 12"/>
</dbReference>
<proteinExistence type="predicted"/>
<dbReference type="EMBL" id="CM035417">
    <property type="protein sequence ID" value="KAH7424025.1"/>
    <property type="molecule type" value="Genomic_DNA"/>
</dbReference>